<evidence type="ECO:0000313" key="2">
    <source>
        <dbReference type="EMBL" id="BCI51746.1"/>
    </source>
</evidence>
<evidence type="ECO:0008006" key="4">
    <source>
        <dbReference type="Google" id="ProtNLM"/>
    </source>
</evidence>
<organism evidence="2 3">
    <name type="scientific">Mycolicibacterium litorale</name>
    <dbReference type="NCBI Taxonomy" id="758802"/>
    <lineage>
        <taxon>Bacteria</taxon>
        <taxon>Bacillati</taxon>
        <taxon>Actinomycetota</taxon>
        <taxon>Actinomycetes</taxon>
        <taxon>Mycobacteriales</taxon>
        <taxon>Mycobacteriaceae</taxon>
        <taxon>Mycolicibacterium</taxon>
    </lineage>
</organism>
<dbReference type="InterPro" id="IPR050879">
    <property type="entry name" value="Acyltransferase_3"/>
</dbReference>
<evidence type="ECO:0000313" key="3">
    <source>
        <dbReference type="Proteomes" id="UP000515734"/>
    </source>
</evidence>
<sequence>MVDRYRETSRRRRRRAERANQRLDIQGLRMVAVLAVFAHHLWGWPAGGSVGIDIFFVVSGFLVAVGLCAFAARPDAYEPVQQSVPAGL</sequence>
<dbReference type="PANTHER" id="PTHR23028:SF53">
    <property type="entry name" value="ACYL_TRANSF_3 DOMAIN-CONTAINING PROTEIN"/>
    <property type="match status" value="1"/>
</dbReference>
<dbReference type="GO" id="GO:0016020">
    <property type="term" value="C:membrane"/>
    <property type="evidence" value="ECO:0007669"/>
    <property type="project" value="TreeGrafter"/>
</dbReference>
<accession>A0A6S6P199</accession>
<dbReference type="Proteomes" id="UP000515734">
    <property type="component" value="Chromosome"/>
</dbReference>
<evidence type="ECO:0000256" key="1">
    <source>
        <dbReference type="SAM" id="Phobius"/>
    </source>
</evidence>
<keyword evidence="1" id="KW-0812">Transmembrane</keyword>
<dbReference type="AlphaFoldDB" id="A0A6S6P199"/>
<reference evidence="2 3" key="1">
    <citation type="submission" date="2020-07" db="EMBL/GenBank/DDBJ databases">
        <title>Complete genome sequence of Mycolicibacterium litorale like strain isolated from cardiac implantable electronic device infection.</title>
        <authorList>
            <person name="Fukano H."/>
            <person name="Miyama H."/>
            <person name="Hoshino Y."/>
        </authorList>
    </citation>
    <scope>NUCLEOTIDE SEQUENCE [LARGE SCALE GENOMIC DNA]</scope>
    <source>
        <strain evidence="2 3">NIIDNTM18</strain>
    </source>
</reference>
<dbReference type="EMBL" id="AP023287">
    <property type="protein sequence ID" value="BCI51746.1"/>
    <property type="molecule type" value="Genomic_DNA"/>
</dbReference>
<feature type="transmembrane region" description="Helical" evidence="1">
    <location>
        <begin position="21"/>
        <end position="42"/>
    </location>
</feature>
<dbReference type="PANTHER" id="PTHR23028">
    <property type="entry name" value="ACETYLTRANSFERASE"/>
    <property type="match status" value="1"/>
</dbReference>
<keyword evidence="1" id="KW-0472">Membrane</keyword>
<proteinExistence type="predicted"/>
<protein>
    <recommendedName>
        <fullName evidence="4">Acyltransferase</fullName>
    </recommendedName>
</protein>
<gene>
    <name evidence="2" type="ORF">NIIDNTM18_10240</name>
</gene>
<name>A0A6S6P199_9MYCO</name>
<feature type="transmembrane region" description="Helical" evidence="1">
    <location>
        <begin position="54"/>
        <end position="72"/>
    </location>
</feature>
<dbReference type="GO" id="GO:0009103">
    <property type="term" value="P:lipopolysaccharide biosynthetic process"/>
    <property type="evidence" value="ECO:0007669"/>
    <property type="project" value="TreeGrafter"/>
</dbReference>
<keyword evidence="1" id="KW-1133">Transmembrane helix</keyword>